<accession>A0ABN2GTJ5</accession>
<feature type="domain" description="Peptidoglycan binding-like" evidence="2">
    <location>
        <begin position="275"/>
        <end position="331"/>
    </location>
</feature>
<feature type="chain" id="PRO_5046571554" description="DUF1906 domain-containing protein" evidence="1">
    <location>
        <begin position="24"/>
        <end position="405"/>
    </location>
</feature>
<protein>
    <recommendedName>
        <fullName evidence="6">DUF1906 domain-containing protein</fullName>
    </recommendedName>
</protein>
<dbReference type="SUPFAM" id="SSF51445">
    <property type="entry name" value="(Trans)glycosidases"/>
    <property type="match status" value="1"/>
</dbReference>
<gene>
    <name evidence="4" type="ORF">GCM10009745_19800</name>
</gene>
<dbReference type="InterPro" id="IPR036365">
    <property type="entry name" value="PGBD-like_sf"/>
</dbReference>
<dbReference type="SUPFAM" id="SSF47090">
    <property type="entry name" value="PGBD-like"/>
    <property type="match status" value="2"/>
</dbReference>
<dbReference type="Pfam" id="PF08924">
    <property type="entry name" value="Rv2525c_GlyHyd-like"/>
    <property type="match status" value="1"/>
</dbReference>
<organism evidence="4 5">
    <name type="scientific">Kribbella yunnanensis</name>
    <dbReference type="NCBI Taxonomy" id="190194"/>
    <lineage>
        <taxon>Bacteria</taxon>
        <taxon>Bacillati</taxon>
        <taxon>Actinomycetota</taxon>
        <taxon>Actinomycetes</taxon>
        <taxon>Propionibacteriales</taxon>
        <taxon>Kribbellaceae</taxon>
        <taxon>Kribbella</taxon>
    </lineage>
</organism>
<dbReference type="Gene3D" id="1.10.101.10">
    <property type="entry name" value="PGBD-like superfamily/PGBD"/>
    <property type="match status" value="2"/>
</dbReference>
<evidence type="ECO:0000259" key="3">
    <source>
        <dbReference type="Pfam" id="PF08924"/>
    </source>
</evidence>
<feature type="domain" description="Peptidoglycan binding-like" evidence="2">
    <location>
        <begin position="346"/>
        <end position="401"/>
    </location>
</feature>
<comment type="caution">
    <text evidence="4">The sequence shown here is derived from an EMBL/GenBank/DDBJ whole genome shotgun (WGS) entry which is preliminary data.</text>
</comment>
<dbReference type="Gene3D" id="3.20.20.80">
    <property type="entry name" value="Glycosidases"/>
    <property type="match status" value="1"/>
</dbReference>
<evidence type="ECO:0000259" key="2">
    <source>
        <dbReference type="Pfam" id="PF01471"/>
    </source>
</evidence>
<feature type="signal peptide" evidence="1">
    <location>
        <begin position="1"/>
        <end position="23"/>
    </location>
</feature>
<evidence type="ECO:0000256" key="1">
    <source>
        <dbReference type="SAM" id="SignalP"/>
    </source>
</evidence>
<feature type="domain" description="Rv2525c-like glycoside hydrolase-like" evidence="3">
    <location>
        <begin position="45"/>
        <end position="254"/>
    </location>
</feature>
<sequence>MRRLRIAALSLAVLVVTPTLTWASPTSFAGKAFDTCDTPSSATMQAWLSSPYRSVGVYFGGDGRGCKTQANLTPSWVSAQVSAGWHLLPLYVGRQAPCTTTQSFKMSADPAVARSQGRSEGGDAIARAGNLGLAAGTLLYNDMEHYDSSNTACRTAVLSYLTGWTERLHESSYLSGVYSGAASGIRDLANVYRSATYARPDVIDFAWWNNKADTDTGSYVPATYWSNHQRIHQYAGDHNETHGGRTINIDSNQVDLQPAVNRDFTTYPTIRTGANGPAVSALQYLLKDDGRDAGGVDGDFGSRTDTAVRAFQSAHGLGVDGEVGRRTWTALLSAGWQPNLARGSTGLEVRRLQRALTAALGRSISIDGDFGSGTEQAVRDYQTTRGLPVDGEVGPQTWTALQAGQ</sequence>
<evidence type="ECO:0000313" key="5">
    <source>
        <dbReference type="Proteomes" id="UP001500280"/>
    </source>
</evidence>
<dbReference type="Proteomes" id="UP001500280">
    <property type="component" value="Unassembled WGS sequence"/>
</dbReference>
<dbReference type="Pfam" id="PF01471">
    <property type="entry name" value="PG_binding_1"/>
    <property type="match status" value="2"/>
</dbReference>
<dbReference type="InterPro" id="IPR015020">
    <property type="entry name" value="Rv2525c-like_Glyco_Hydro-like"/>
</dbReference>
<evidence type="ECO:0000313" key="4">
    <source>
        <dbReference type="EMBL" id="GAA1676586.1"/>
    </source>
</evidence>
<dbReference type="InterPro" id="IPR036366">
    <property type="entry name" value="PGBDSf"/>
</dbReference>
<evidence type="ECO:0008006" key="6">
    <source>
        <dbReference type="Google" id="ProtNLM"/>
    </source>
</evidence>
<dbReference type="InterPro" id="IPR017853">
    <property type="entry name" value="GH"/>
</dbReference>
<dbReference type="EMBL" id="BAAANF010000006">
    <property type="protein sequence ID" value="GAA1676586.1"/>
    <property type="molecule type" value="Genomic_DNA"/>
</dbReference>
<keyword evidence="1" id="KW-0732">Signal</keyword>
<proteinExistence type="predicted"/>
<dbReference type="RefSeq" id="WP_344148513.1">
    <property type="nucleotide sequence ID" value="NZ_BAAANF010000006.1"/>
</dbReference>
<reference evidence="4 5" key="1">
    <citation type="journal article" date="2019" name="Int. J. Syst. Evol. Microbiol.">
        <title>The Global Catalogue of Microorganisms (GCM) 10K type strain sequencing project: providing services to taxonomists for standard genome sequencing and annotation.</title>
        <authorList>
            <consortium name="The Broad Institute Genomics Platform"/>
            <consortium name="The Broad Institute Genome Sequencing Center for Infectious Disease"/>
            <person name="Wu L."/>
            <person name="Ma J."/>
        </authorList>
    </citation>
    <scope>NUCLEOTIDE SEQUENCE [LARGE SCALE GENOMIC DNA]</scope>
    <source>
        <strain evidence="4 5">JCM 14307</strain>
    </source>
</reference>
<dbReference type="InterPro" id="IPR002477">
    <property type="entry name" value="Peptidoglycan-bd-like"/>
</dbReference>
<name>A0ABN2GTJ5_9ACTN</name>
<keyword evidence="5" id="KW-1185">Reference proteome</keyword>